<dbReference type="AlphaFoldDB" id="A0AA39I4H6"/>
<comment type="caution">
    <text evidence="2">The sequence shown here is derived from an EMBL/GenBank/DDBJ whole genome shotgun (WGS) entry which is preliminary data.</text>
</comment>
<evidence type="ECO:0000256" key="1">
    <source>
        <dbReference type="SAM" id="MobiDB-lite"/>
    </source>
</evidence>
<evidence type="ECO:0000313" key="2">
    <source>
        <dbReference type="EMBL" id="KAK0416955.1"/>
    </source>
</evidence>
<keyword evidence="3" id="KW-1185">Reference proteome</keyword>
<dbReference type="EMBL" id="JAUCMV010000002">
    <property type="protein sequence ID" value="KAK0416955.1"/>
    <property type="molecule type" value="Genomic_DNA"/>
</dbReference>
<organism evidence="2 3">
    <name type="scientific">Steinernema hermaphroditum</name>
    <dbReference type="NCBI Taxonomy" id="289476"/>
    <lineage>
        <taxon>Eukaryota</taxon>
        <taxon>Metazoa</taxon>
        <taxon>Ecdysozoa</taxon>
        <taxon>Nematoda</taxon>
        <taxon>Chromadorea</taxon>
        <taxon>Rhabditida</taxon>
        <taxon>Tylenchina</taxon>
        <taxon>Panagrolaimomorpha</taxon>
        <taxon>Strongyloidoidea</taxon>
        <taxon>Steinernematidae</taxon>
        <taxon>Steinernema</taxon>
    </lineage>
</organism>
<dbReference type="Proteomes" id="UP001175271">
    <property type="component" value="Unassembled WGS sequence"/>
</dbReference>
<sequence length="282" mass="31175">MNRIHPTLELWEGLDSPQRSCESTSLQDLSSVYSSHPIPSVAGPGTPQIPTCTPIPPTLRSPPSPRPRPTVYLHRADFYDSDPNMLIGANFHFRDGWSEPRTLGLGSGVAPHTSPANYPDHPHSCPAPDAGNGSQKAAFARLLLWPRRRRRLSQEIVLLTLFLVELELPFELPHLKIHFASSLFLNEHLLLRCHTPNQPEDLLVPPGLPQAEFLAAPLIRFFASPKLPRFIAAPRAPICVEWSQKIDAARVTVGVAPPRRRPNAFGTSTPEGEPRSPLRSAN</sequence>
<reference evidence="2" key="1">
    <citation type="submission" date="2023-06" db="EMBL/GenBank/DDBJ databases">
        <title>Genomic analysis of the entomopathogenic nematode Steinernema hermaphroditum.</title>
        <authorList>
            <person name="Schwarz E.M."/>
            <person name="Heppert J.K."/>
            <person name="Baniya A."/>
            <person name="Schwartz H.T."/>
            <person name="Tan C.-H."/>
            <person name="Antoshechkin I."/>
            <person name="Sternberg P.W."/>
            <person name="Goodrich-Blair H."/>
            <person name="Dillman A.R."/>
        </authorList>
    </citation>
    <scope>NUCLEOTIDE SEQUENCE</scope>
    <source>
        <strain evidence="2">PS9179</strain>
        <tissue evidence="2">Whole animal</tissue>
    </source>
</reference>
<protein>
    <submittedName>
        <fullName evidence="2">Uncharacterized protein</fullName>
    </submittedName>
</protein>
<feature type="region of interest" description="Disordered" evidence="1">
    <location>
        <begin position="104"/>
        <end position="123"/>
    </location>
</feature>
<feature type="region of interest" description="Disordered" evidence="1">
    <location>
        <begin position="257"/>
        <end position="282"/>
    </location>
</feature>
<evidence type="ECO:0000313" key="3">
    <source>
        <dbReference type="Proteomes" id="UP001175271"/>
    </source>
</evidence>
<proteinExistence type="predicted"/>
<gene>
    <name evidence="2" type="ORF">QR680_012770</name>
</gene>
<name>A0AA39I4H6_9BILA</name>
<accession>A0AA39I4H6</accession>